<keyword evidence="3" id="KW-1185">Reference proteome</keyword>
<reference evidence="2 3" key="1">
    <citation type="submission" date="2016-10" db="EMBL/GenBank/DDBJ databases">
        <authorList>
            <person name="de Groot N.N."/>
        </authorList>
    </citation>
    <scope>NUCLEOTIDE SEQUENCE [LARGE SCALE GENOMIC DNA]</scope>
    <source>
        <strain evidence="2 3">DSM 20117</strain>
    </source>
</reference>
<dbReference type="GO" id="GO:0044877">
    <property type="term" value="F:protein-containing complex binding"/>
    <property type="evidence" value="ECO:0007669"/>
    <property type="project" value="TreeGrafter"/>
</dbReference>
<dbReference type="SUPFAM" id="SSF51735">
    <property type="entry name" value="NAD(P)-binding Rossmann-fold domains"/>
    <property type="match status" value="1"/>
</dbReference>
<dbReference type="Proteomes" id="UP000181917">
    <property type="component" value="Unassembled WGS sequence"/>
</dbReference>
<dbReference type="EMBL" id="FNKH01000002">
    <property type="protein sequence ID" value="SDQ44419.1"/>
    <property type="molecule type" value="Genomic_DNA"/>
</dbReference>
<accession>A0A1H1AXM8</accession>
<dbReference type="STRING" id="37928.SAMN04489742_1136"/>
<name>A0A1H1AXM8_9MICC</name>
<dbReference type="PANTHER" id="PTHR12126:SF11">
    <property type="entry name" value="NADH DEHYDROGENASE [UBIQUINONE] 1 ALPHA SUBCOMPLEX SUBUNIT 9, MITOCHONDRIAL"/>
    <property type="match status" value="1"/>
</dbReference>
<feature type="domain" description="NAD(P)-binding" evidence="1">
    <location>
        <begin position="8"/>
        <end position="137"/>
    </location>
</feature>
<proteinExistence type="predicted"/>
<dbReference type="KEGG" id="acry:AC20117_11655"/>
<protein>
    <submittedName>
        <fullName evidence="2">Uncharacterized conserved protein YbjT, contains NAD(P)-binding and DUF2867 domains</fullName>
    </submittedName>
</protein>
<evidence type="ECO:0000313" key="2">
    <source>
        <dbReference type="EMBL" id="SDQ44419.1"/>
    </source>
</evidence>
<evidence type="ECO:0000313" key="3">
    <source>
        <dbReference type="Proteomes" id="UP000181917"/>
    </source>
</evidence>
<dbReference type="InterPro" id="IPR016040">
    <property type="entry name" value="NAD(P)-bd_dom"/>
</dbReference>
<gene>
    <name evidence="2" type="ORF">SAMN04489742_1136</name>
</gene>
<evidence type="ECO:0000259" key="1">
    <source>
        <dbReference type="Pfam" id="PF13460"/>
    </source>
</evidence>
<dbReference type="RefSeq" id="WP_074699595.1">
    <property type="nucleotide sequence ID" value="NZ_CP018863.1"/>
</dbReference>
<dbReference type="InterPro" id="IPR051207">
    <property type="entry name" value="ComplexI_NDUFA9_subunit"/>
</dbReference>
<sequence length="255" mass="27077">MAAVLLTGGTGALGRAVEPALLERGHTVRLLSRREPPAGRGPGTWVRGDLQTGDGLDTAAHGVDTIIHCATSNGRGDIRSTENLIAAARKAGNPHLIYVSIVGVDSIPMSYYRAKFEAEQRVETSALPWTILRAAQFHKLVFALFAAQRRLPLVFAPDLLFQPIDVRDVAAHLAELAAAGPAGRAPDIGGPEILSAEEIARLTLESLGVRRRVVPLRFPGKMFAAYKAGNNLVPGNPVGKRTFAEFAAEQVAAGP</sequence>
<dbReference type="Gene3D" id="3.40.50.720">
    <property type="entry name" value="NAD(P)-binding Rossmann-like Domain"/>
    <property type="match status" value="1"/>
</dbReference>
<dbReference type="Pfam" id="PF13460">
    <property type="entry name" value="NAD_binding_10"/>
    <property type="match status" value="1"/>
</dbReference>
<organism evidence="2 3">
    <name type="scientific">Crystallibacter crystallopoietes</name>
    <dbReference type="NCBI Taxonomy" id="37928"/>
    <lineage>
        <taxon>Bacteria</taxon>
        <taxon>Bacillati</taxon>
        <taxon>Actinomycetota</taxon>
        <taxon>Actinomycetes</taxon>
        <taxon>Micrococcales</taxon>
        <taxon>Micrococcaceae</taxon>
        <taxon>Crystallibacter</taxon>
    </lineage>
</organism>
<dbReference type="OrthoDB" id="9771302at2"/>
<dbReference type="PANTHER" id="PTHR12126">
    <property type="entry name" value="NADH-UBIQUINONE OXIDOREDUCTASE 39 KDA SUBUNIT-RELATED"/>
    <property type="match status" value="1"/>
</dbReference>
<dbReference type="InterPro" id="IPR036291">
    <property type="entry name" value="NAD(P)-bd_dom_sf"/>
</dbReference>
<dbReference type="AlphaFoldDB" id="A0A1H1AXM8"/>